<feature type="transmembrane region" description="Helical" evidence="6">
    <location>
        <begin position="6"/>
        <end position="29"/>
    </location>
</feature>
<gene>
    <name evidence="8" type="ORF">FSB78_17415</name>
</gene>
<evidence type="ECO:0000256" key="6">
    <source>
        <dbReference type="SAM" id="Phobius"/>
    </source>
</evidence>
<comment type="caution">
    <text evidence="8">The sequence shown here is derived from an EMBL/GenBank/DDBJ whole genome shotgun (WGS) entry which is preliminary data.</text>
</comment>
<dbReference type="InterPro" id="IPR050307">
    <property type="entry name" value="Sterol_Desaturase_Related"/>
</dbReference>
<evidence type="ECO:0000313" key="8">
    <source>
        <dbReference type="EMBL" id="TXC72527.1"/>
    </source>
</evidence>
<dbReference type="GO" id="GO:0008610">
    <property type="term" value="P:lipid biosynthetic process"/>
    <property type="evidence" value="ECO:0007669"/>
    <property type="project" value="InterPro"/>
</dbReference>
<feature type="compositionally biased region" description="Basic and acidic residues" evidence="5">
    <location>
        <begin position="261"/>
        <end position="271"/>
    </location>
</feature>
<accession>A0A5C6UIK7</accession>
<evidence type="ECO:0000259" key="7">
    <source>
        <dbReference type="Pfam" id="PF04116"/>
    </source>
</evidence>
<name>A0A5C6UIK7_9SPHN</name>
<dbReference type="GO" id="GO:0016020">
    <property type="term" value="C:membrane"/>
    <property type="evidence" value="ECO:0007669"/>
    <property type="project" value="UniProtKB-SubCell"/>
</dbReference>
<feature type="transmembrane region" description="Helical" evidence="6">
    <location>
        <begin position="89"/>
        <end position="108"/>
    </location>
</feature>
<comment type="subcellular location">
    <subcellularLocation>
        <location evidence="1">Membrane</location>
    </subcellularLocation>
</comment>
<evidence type="ECO:0000256" key="3">
    <source>
        <dbReference type="ARBA" id="ARBA00022989"/>
    </source>
</evidence>
<keyword evidence="3 6" id="KW-1133">Transmembrane helix</keyword>
<dbReference type="Pfam" id="PF04116">
    <property type="entry name" value="FA_hydroxylase"/>
    <property type="match status" value="1"/>
</dbReference>
<dbReference type="AlphaFoldDB" id="A0A5C6UIK7"/>
<dbReference type="RefSeq" id="WP_147083800.1">
    <property type="nucleotide sequence ID" value="NZ_VOQR01000001.1"/>
</dbReference>
<evidence type="ECO:0000256" key="5">
    <source>
        <dbReference type="SAM" id="MobiDB-lite"/>
    </source>
</evidence>
<reference evidence="8 9" key="1">
    <citation type="journal article" date="2013" name="Antonie Van Leeuwenhoek">
        <title>Sphingomonas ginsenosidivorax sp. nov., with the ability to transform ginsenosides.</title>
        <authorList>
            <person name="Jin X.F."/>
            <person name="Kim J.K."/>
            <person name="Liu Q.M."/>
            <person name="Kang M.S."/>
            <person name="He D."/>
            <person name="Jin F.X."/>
            <person name="Kim S.C."/>
            <person name="Im W.T."/>
        </authorList>
    </citation>
    <scope>NUCLEOTIDE SEQUENCE [LARGE SCALE GENOMIC DNA]</scope>
    <source>
        <strain evidence="8 9">KHI67</strain>
    </source>
</reference>
<keyword evidence="9" id="KW-1185">Reference proteome</keyword>
<evidence type="ECO:0000256" key="4">
    <source>
        <dbReference type="ARBA" id="ARBA00023136"/>
    </source>
</evidence>
<dbReference type="PANTHER" id="PTHR11863">
    <property type="entry name" value="STEROL DESATURASE"/>
    <property type="match status" value="1"/>
</dbReference>
<dbReference type="EMBL" id="VOQR01000001">
    <property type="protein sequence ID" value="TXC72527.1"/>
    <property type="molecule type" value="Genomic_DNA"/>
</dbReference>
<dbReference type="Proteomes" id="UP000321250">
    <property type="component" value="Unassembled WGS sequence"/>
</dbReference>
<proteinExistence type="predicted"/>
<sequence length="271" mass="30241">MLLAILLSATAMTLIVGIRYLIVSGAFAFATRVRHPGLYRGLDTQMRREIVWSVASAAIYGIPAGVIAWGWQNHGWTRVYTDVHAYPLWYLPVSVFAYLFAHDSWFYWTHRWMHRPKPFRVAHAVHHASRPPTAWAAMAFHPIEALTGAVVIPLLVFAIPIHVGALGLVLTVMTVMGVTNHMGWEVFPRFMWSGPLGGWLITASHHQRHHEHYGCNYGLYFRIWDRLCGTDKGLGDFARAHARAARVAGRADGGDRAAGNDADRRGAGRAA</sequence>
<keyword evidence="4 6" id="KW-0472">Membrane</keyword>
<feature type="transmembrane region" description="Helical" evidence="6">
    <location>
        <begin position="50"/>
        <end position="69"/>
    </location>
</feature>
<feature type="domain" description="Fatty acid hydroxylase" evidence="7">
    <location>
        <begin position="96"/>
        <end position="230"/>
    </location>
</feature>
<evidence type="ECO:0000256" key="1">
    <source>
        <dbReference type="ARBA" id="ARBA00004370"/>
    </source>
</evidence>
<evidence type="ECO:0000256" key="2">
    <source>
        <dbReference type="ARBA" id="ARBA00022692"/>
    </source>
</evidence>
<keyword evidence="2 6" id="KW-0812">Transmembrane</keyword>
<dbReference type="GO" id="GO:0016491">
    <property type="term" value="F:oxidoreductase activity"/>
    <property type="evidence" value="ECO:0007669"/>
    <property type="project" value="InterPro"/>
</dbReference>
<evidence type="ECO:0000313" key="9">
    <source>
        <dbReference type="Proteomes" id="UP000321250"/>
    </source>
</evidence>
<protein>
    <submittedName>
        <fullName evidence="8">Sterol desaturase family protein</fullName>
    </submittedName>
</protein>
<organism evidence="8 9">
    <name type="scientific">Sphingomonas ginsenosidivorax</name>
    <dbReference type="NCBI Taxonomy" id="862135"/>
    <lineage>
        <taxon>Bacteria</taxon>
        <taxon>Pseudomonadati</taxon>
        <taxon>Pseudomonadota</taxon>
        <taxon>Alphaproteobacteria</taxon>
        <taxon>Sphingomonadales</taxon>
        <taxon>Sphingomonadaceae</taxon>
        <taxon>Sphingomonas</taxon>
    </lineage>
</organism>
<feature type="region of interest" description="Disordered" evidence="5">
    <location>
        <begin position="251"/>
        <end position="271"/>
    </location>
</feature>
<dbReference type="InterPro" id="IPR006694">
    <property type="entry name" value="Fatty_acid_hydroxylase"/>
</dbReference>
<dbReference type="OrthoDB" id="9770329at2"/>
<dbReference type="GO" id="GO:0005506">
    <property type="term" value="F:iron ion binding"/>
    <property type="evidence" value="ECO:0007669"/>
    <property type="project" value="InterPro"/>
</dbReference>